<feature type="region of interest" description="Disordered" evidence="1">
    <location>
        <begin position="96"/>
        <end position="120"/>
    </location>
</feature>
<feature type="region of interest" description="Disordered" evidence="1">
    <location>
        <begin position="141"/>
        <end position="198"/>
    </location>
</feature>
<evidence type="ECO:0008006" key="4">
    <source>
        <dbReference type="Google" id="ProtNLM"/>
    </source>
</evidence>
<dbReference type="Pfam" id="PF14092">
    <property type="entry name" value="DUF4270"/>
    <property type="match status" value="1"/>
</dbReference>
<dbReference type="InterPro" id="IPR025366">
    <property type="entry name" value="DUF4270"/>
</dbReference>
<feature type="compositionally biased region" description="Acidic residues" evidence="1">
    <location>
        <begin position="146"/>
        <end position="166"/>
    </location>
</feature>
<name>A0A846QZX5_9FLAO</name>
<reference evidence="2 3" key="1">
    <citation type="submission" date="2020-03" db="EMBL/GenBank/DDBJ databases">
        <title>Genomic Encyclopedia of Type Strains, Phase IV (KMG-IV): sequencing the most valuable type-strain genomes for metagenomic binning, comparative biology and taxonomic classification.</title>
        <authorList>
            <person name="Goeker M."/>
        </authorList>
    </citation>
    <scope>NUCLEOTIDE SEQUENCE [LARGE SCALE GENOMIC DNA]</scope>
    <source>
        <strain evidence="2 3">DSM 29762</strain>
    </source>
</reference>
<evidence type="ECO:0000256" key="1">
    <source>
        <dbReference type="SAM" id="MobiDB-lite"/>
    </source>
</evidence>
<keyword evidence="3" id="KW-1185">Reference proteome</keyword>
<dbReference type="Gene3D" id="4.10.1080.10">
    <property type="entry name" value="TSP type-3 repeat"/>
    <property type="match status" value="1"/>
</dbReference>
<dbReference type="AlphaFoldDB" id="A0A846QZX5"/>
<dbReference type="SUPFAM" id="SSF103647">
    <property type="entry name" value="TSP type-3 repeat"/>
    <property type="match status" value="1"/>
</dbReference>
<protein>
    <recommendedName>
        <fullName evidence="4">DUF4270 domain-containing protein</fullName>
    </recommendedName>
</protein>
<dbReference type="EMBL" id="JAATJJ010000001">
    <property type="protein sequence ID" value="NJB71215.1"/>
    <property type="molecule type" value="Genomic_DNA"/>
</dbReference>
<dbReference type="InterPro" id="IPR028974">
    <property type="entry name" value="TSP_type-3_rpt"/>
</dbReference>
<feature type="compositionally biased region" description="Acidic residues" evidence="1">
    <location>
        <begin position="186"/>
        <end position="198"/>
    </location>
</feature>
<dbReference type="RefSeq" id="WP_167962774.1">
    <property type="nucleotide sequence ID" value="NZ_JAATJJ010000001.1"/>
</dbReference>
<gene>
    <name evidence="2" type="ORF">GGR42_001677</name>
</gene>
<proteinExistence type="predicted"/>
<sequence>MKFLRRLKLPVVAGIILVIGFYSCDEDLTTIGEGVISGEPFETGRVDYDVFAFNKKIEAVQTNRLPIYQLGVFNDPIYGKTTAHITSQVNLSTAGNPTFGNYSQQTEDNSGTDSSASTIPENETVKEVYLYIPYLTKSLTLRDSDNDGVDDEFDDEPDDSSNDSDGDGLTNAQEKNSGTDPLNPDTDGDGINDGEDDSTVANAFPKKLALDSIYGDRNAAFNLKVERSTFFLRDLDPNTNFEEAQEYFSNQQFTSDFTAETFFDGQVTISDEEIIFFKEDDPETDEDESLEIDATKTLQPGIRVQLDPVFFQENILDKEGQSELLSGANFKDFFRGIHLTINSIADKDLLFLFDLTQARIDINYEHDRVNTNSNDDASDDTIEQDEKTYQLRFLQGGGTSPIVNNAVNTFINDAFPVEILNSMDTGENASRIYLKGGSGSYSEIKLFDENNGETIINQIKANNWIINEANLVFYVDRNTLDLAAGVVEPPRLYLFNAETNTPLYNVATETSTANTSLGIYQNYDGILEEESNKGLKYTVKITEHINNLIVRDSVNATLGLTLSSNIGIPNVRSAMLSDINEGEEDIPVMATTTPLGTVLYGSNVPEEEDKKLKLEIYYTQSN</sequence>
<evidence type="ECO:0000313" key="3">
    <source>
        <dbReference type="Proteomes" id="UP000590442"/>
    </source>
</evidence>
<accession>A0A846QZX5</accession>
<evidence type="ECO:0000313" key="2">
    <source>
        <dbReference type="EMBL" id="NJB71215.1"/>
    </source>
</evidence>
<organism evidence="2 3">
    <name type="scientific">Saonia flava</name>
    <dbReference type="NCBI Taxonomy" id="523696"/>
    <lineage>
        <taxon>Bacteria</taxon>
        <taxon>Pseudomonadati</taxon>
        <taxon>Bacteroidota</taxon>
        <taxon>Flavobacteriia</taxon>
        <taxon>Flavobacteriales</taxon>
        <taxon>Flavobacteriaceae</taxon>
        <taxon>Saonia</taxon>
    </lineage>
</organism>
<dbReference type="PROSITE" id="PS51257">
    <property type="entry name" value="PROKAR_LIPOPROTEIN"/>
    <property type="match status" value="1"/>
</dbReference>
<feature type="compositionally biased region" description="Polar residues" evidence="1">
    <location>
        <begin position="170"/>
        <end position="180"/>
    </location>
</feature>
<dbReference type="Proteomes" id="UP000590442">
    <property type="component" value="Unassembled WGS sequence"/>
</dbReference>
<dbReference type="GO" id="GO:0005509">
    <property type="term" value="F:calcium ion binding"/>
    <property type="evidence" value="ECO:0007669"/>
    <property type="project" value="InterPro"/>
</dbReference>
<comment type="caution">
    <text evidence="2">The sequence shown here is derived from an EMBL/GenBank/DDBJ whole genome shotgun (WGS) entry which is preliminary data.</text>
</comment>